<evidence type="ECO:0000256" key="1">
    <source>
        <dbReference type="PROSITE-ProRule" id="PRU00042"/>
    </source>
</evidence>
<dbReference type="Proteomes" id="UP000324091">
    <property type="component" value="Chromosome 11"/>
</dbReference>
<dbReference type="AlphaFoldDB" id="A0A5C6PG61"/>
<accession>A0A5C6PG61</accession>
<name>A0A5C6PG61_9TELE</name>
<feature type="compositionally biased region" description="Polar residues" evidence="2">
    <location>
        <begin position="547"/>
        <end position="560"/>
    </location>
</feature>
<dbReference type="SMART" id="SM00355">
    <property type="entry name" value="ZnF_C2H2"/>
    <property type="match status" value="6"/>
</dbReference>
<dbReference type="PROSITE" id="PS50157">
    <property type="entry name" value="ZINC_FINGER_C2H2_2"/>
    <property type="match status" value="1"/>
</dbReference>
<dbReference type="PROSITE" id="PS00028">
    <property type="entry name" value="ZINC_FINGER_C2H2_1"/>
    <property type="match status" value="1"/>
</dbReference>
<keyword evidence="1" id="KW-0863">Zinc-finger</keyword>
<evidence type="ECO:0000256" key="2">
    <source>
        <dbReference type="SAM" id="MobiDB-lite"/>
    </source>
</evidence>
<evidence type="ECO:0000313" key="4">
    <source>
        <dbReference type="EMBL" id="TWW77976.1"/>
    </source>
</evidence>
<feature type="compositionally biased region" description="Low complexity" evidence="2">
    <location>
        <begin position="660"/>
        <end position="669"/>
    </location>
</feature>
<evidence type="ECO:0000259" key="3">
    <source>
        <dbReference type="PROSITE" id="PS50157"/>
    </source>
</evidence>
<organism evidence="4 5">
    <name type="scientific">Takifugu flavidus</name>
    <name type="common">sansaifugu</name>
    <dbReference type="NCBI Taxonomy" id="433684"/>
    <lineage>
        <taxon>Eukaryota</taxon>
        <taxon>Metazoa</taxon>
        <taxon>Chordata</taxon>
        <taxon>Craniata</taxon>
        <taxon>Vertebrata</taxon>
        <taxon>Euteleostomi</taxon>
        <taxon>Actinopterygii</taxon>
        <taxon>Neopterygii</taxon>
        <taxon>Teleostei</taxon>
        <taxon>Neoteleostei</taxon>
        <taxon>Acanthomorphata</taxon>
        <taxon>Eupercaria</taxon>
        <taxon>Tetraodontiformes</taxon>
        <taxon>Tetradontoidea</taxon>
        <taxon>Tetraodontidae</taxon>
        <taxon>Takifugu</taxon>
    </lineage>
</organism>
<feature type="region of interest" description="Disordered" evidence="2">
    <location>
        <begin position="392"/>
        <end position="678"/>
    </location>
</feature>
<keyword evidence="1" id="KW-0479">Metal-binding</keyword>
<keyword evidence="5" id="KW-1185">Reference proteome</keyword>
<proteinExistence type="predicted"/>
<dbReference type="EMBL" id="RHFK02000003">
    <property type="protein sequence ID" value="TWW77976.1"/>
    <property type="molecule type" value="Genomic_DNA"/>
</dbReference>
<protein>
    <submittedName>
        <fullName evidence="4">Zinc finger protein 518A</fullName>
    </submittedName>
</protein>
<reference evidence="4 5" key="1">
    <citation type="submission" date="2019-04" db="EMBL/GenBank/DDBJ databases">
        <title>Chromosome genome assembly for Takifugu flavidus.</title>
        <authorList>
            <person name="Xiao S."/>
        </authorList>
    </citation>
    <scope>NUCLEOTIDE SEQUENCE [LARGE SCALE GENOMIC DNA]</scope>
    <source>
        <strain evidence="4">HTHZ2018</strain>
        <tissue evidence="4">Muscle</tissue>
    </source>
</reference>
<evidence type="ECO:0000313" key="5">
    <source>
        <dbReference type="Proteomes" id="UP000324091"/>
    </source>
</evidence>
<feature type="compositionally biased region" description="Basic and acidic residues" evidence="2">
    <location>
        <begin position="633"/>
        <end position="642"/>
    </location>
</feature>
<dbReference type="GO" id="GO:0008270">
    <property type="term" value="F:zinc ion binding"/>
    <property type="evidence" value="ECO:0007669"/>
    <property type="project" value="UniProtKB-KW"/>
</dbReference>
<feature type="region of interest" description="Disordered" evidence="2">
    <location>
        <begin position="55"/>
        <end position="76"/>
    </location>
</feature>
<feature type="compositionally biased region" description="Basic residues" evidence="2">
    <location>
        <begin position="452"/>
        <end position="474"/>
    </location>
</feature>
<keyword evidence="1" id="KW-0862">Zinc</keyword>
<comment type="caution">
    <text evidence="4">The sequence shown here is derived from an EMBL/GenBank/DDBJ whole genome shotgun (WGS) entry which is preliminary data.</text>
</comment>
<sequence>MNPVDVTSTGGPEWLVNKKNRGWHRRFRLRKTAGQPPTMQGGDKHAPKKIAEEWEKSTVWPSSKKPPQAAQQRTNDNENPLRFTCSLCRDGAEYVPKDLVGHFEENHAGIPPVFSCHMCTFSAGEFSYLQVHLLSHKDTFSSCAVCEDNVQRTWSEFRAHLAAHHFQDGKYSCKICREFSTGDVGLFLEHAYAHHLTLDGRKQETDKFVLKAAARTLRCQHCSYEVSRKLLINNDIRAVHICSGGDPARAKAGGVRPAAAKPNNSSPKMKLRLTRSAVREMCWLTQDCLSLPGREFLDKYCHLSDPHTTLEETQEFLMKSVAGETGDPEWTEALKSVLSNVPQEINLHPMSDGGKVSNSSDLTVLTVENKITVAQNGAAYCKKLKTMTSVGKEAGPVTDEAPAPKGRRSDLNISPPVGAQTPENRKNQEGGVQISGQLKLANQREAPAPGRKTAKSAKKRQSVRRKRKVPRRKRAEKEAAGRPLKLVLKKNPVREKQWVTQSCEGAPGRCPGRDGLETAPEETESCRRNGTQASDADPLEPPGAIAGTQQTEPRASSTTDVPGGKDSPQVLQGDAEAELGSEDGPLRSPGGGSDASVQRSAGADGGPAPSGPVIPLQGQRNSGDLSLAVPSGRTEEGTRDGDVPADPGPGLGGNSDVPTAIRPEPVAAARPRRRPTPKSLERTLKLVAISPYQRVRRPAGNQPVVVLNHPDADIPEVARIMEVINRYKGAVRKVVLSRRTLRALSAAGAEVPKDPTGLPAERDGHQNSCVQERFLLRLKLRRLSRKKYKVVGGASPSREAAAVRFCCWFCGRVFRSQETWVLHRRRHLMEWK</sequence>
<dbReference type="InterPro" id="IPR013087">
    <property type="entry name" value="Znf_C2H2_type"/>
</dbReference>
<feature type="domain" description="C2H2-type" evidence="3">
    <location>
        <begin position="805"/>
        <end position="832"/>
    </location>
</feature>
<gene>
    <name evidence="4" type="ORF">D4764_11G0000970</name>
</gene>